<dbReference type="InterPro" id="IPR050683">
    <property type="entry name" value="Bact_Polysacc_Export_ATP-bd"/>
</dbReference>
<gene>
    <name evidence="6" type="ORF">JCM19275_1006</name>
</gene>
<keyword evidence="4 6" id="KW-0067">ATP-binding</keyword>
<accession>A0A090X2W0</accession>
<dbReference type="AlphaFoldDB" id="A0A090X2W0"/>
<dbReference type="PANTHER" id="PTHR46743">
    <property type="entry name" value="TEICHOIC ACIDS EXPORT ATP-BINDING PROTEIN TAGH"/>
    <property type="match status" value="1"/>
</dbReference>
<dbReference type="SMART" id="SM00382">
    <property type="entry name" value="AAA"/>
    <property type="match status" value="1"/>
</dbReference>
<evidence type="ECO:0000256" key="1">
    <source>
        <dbReference type="ARBA" id="ARBA00005417"/>
    </source>
</evidence>
<keyword evidence="6" id="KW-0378">Hydrolase</keyword>
<dbReference type="CDD" id="cd03220">
    <property type="entry name" value="ABC_KpsT_Wzt"/>
    <property type="match status" value="1"/>
</dbReference>
<dbReference type="InterPro" id="IPR003593">
    <property type="entry name" value="AAA+_ATPase"/>
</dbReference>
<dbReference type="InterPro" id="IPR017871">
    <property type="entry name" value="ABC_transporter-like_CS"/>
</dbReference>
<name>A0A090X2W0_NONUL</name>
<organism evidence="6 7">
    <name type="scientific">Nonlabens ulvanivorans</name>
    <name type="common">Persicivirga ulvanivorans</name>
    <dbReference type="NCBI Taxonomy" id="906888"/>
    <lineage>
        <taxon>Bacteria</taxon>
        <taxon>Pseudomonadati</taxon>
        <taxon>Bacteroidota</taxon>
        <taxon>Flavobacteriia</taxon>
        <taxon>Flavobacteriales</taxon>
        <taxon>Flavobacteriaceae</taxon>
        <taxon>Nonlabens</taxon>
    </lineage>
</organism>
<dbReference type="EC" id="3.6.3.40" evidence="6"/>
<comment type="similarity">
    <text evidence="1">Belongs to the ABC transporter superfamily.</text>
</comment>
<dbReference type="InterPro" id="IPR015860">
    <property type="entry name" value="ABC_transpr_TagH-like"/>
</dbReference>
<dbReference type="Proteomes" id="UP000029647">
    <property type="component" value="Unassembled WGS sequence"/>
</dbReference>
<dbReference type="GO" id="GO:0005524">
    <property type="term" value="F:ATP binding"/>
    <property type="evidence" value="ECO:0007669"/>
    <property type="project" value="UniProtKB-KW"/>
</dbReference>
<comment type="caution">
    <text evidence="6">The sequence shown here is derived from an EMBL/GenBank/DDBJ whole genome shotgun (WGS) entry which is preliminary data.</text>
</comment>
<dbReference type="PROSITE" id="PS00211">
    <property type="entry name" value="ABC_TRANSPORTER_1"/>
    <property type="match status" value="1"/>
</dbReference>
<dbReference type="EMBL" id="BBNT01000003">
    <property type="protein sequence ID" value="GAL74967.1"/>
    <property type="molecule type" value="Genomic_DNA"/>
</dbReference>
<dbReference type="GO" id="GO:0016020">
    <property type="term" value="C:membrane"/>
    <property type="evidence" value="ECO:0007669"/>
    <property type="project" value="InterPro"/>
</dbReference>
<dbReference type="Pfam" id="PF00005">
    <property type="entry name" value="ABC_tran"/>
    <property type="match status" value="1"/>
</dbReference>
<evidence type="ECO:0000313" key="6">
    <source>
        <dbReference type="EMBL" id="GAL74967.1"/>
    </source>
</evidence>
<dbReference type="SUPFAM" id="SSF52540">
    <property type="entry name" value="P-loop containing nucleoside triphosphate hydrolases"/>
    <property type="match status" value="1"/>
</dbReference>
<dbReference type="CDD" id="cd10147">
    <property type="entry name" value="Wzt_C-like"/>
    <property type="match status" value="1"/>
</dbReference>
<evidence type="ECO:0000256" key="3">
    <source>
        <dbReference type="ARBA" id="ARBA00022741"/>
    </source>
</evidence>
<dbReference type="InterPro" id="IPR027417">
    <property type="entry name" value="P-loop_NTPase"/>
</dbReference>
<dbReference type="GO" id="GO:0016887">
    <property type="term" value="F:ATP hydrolysis activity"/>
    <property type="evidence" value="ECO:0007669"/>
    <property type="project" value="InterPro"/>
</dbReference>
<keyword evidence="2" id="KW-0813">Transport</keyword>
<evidence type="ECO:0000259" key="5">
    <source>
        <dbReference type="PROSITE" id="PS50893"/>
    </source>
</evidence>
<keyword evidence="3" id="KW-0547">Nucleotide-binding</keyword>
<evidence type="ECO:0000313" key="7">
    <source>
        <dbReference type="Proteomes" id="UP000029647"/>
    </source>
</evidence>
<protein>
    <submittedName>
        <fullName evidence="6">Teichoic acid export ATP-binding protein TagH</fullName>
        <ecNumber evidence="6">3.6.3.40</ecNumber>
    </submittedName>
</protein>
<dbReference type="PANTHER" id="PTHR46743:SF2">
    <property type="entry name" value="TEICHOIC ACIDS EXPORT ATP-BINDING PROTEIN TAGH"/>
    <property type="match status" value="1"/>
</dbReference>
<dbReference type="GO" id="GO:0140359">
    <property type="term" value="F:ABC-type transporter activity"/>
    <property type="evidence" value="ECO:0007669"/>
    <property type="project" value="InterPro"/>
</dbReference>
<evidence type="ECO:0000256" key="2">
    <source>
        <dbReference type="ARBA" id="ARBA00022448"/>
    </source>
</evidence>
<dbReference type="PROSITE" id="PS50893">
    <property type="entry name" value="ABC_TRANSPORTER_2"/>
    <property type="match status" value="1"/>
</dbReference>
<dbReference type="Gene3D" id="2.70.50.60">
    <property type="entry name" value="abc- transporter (atp binding component) like domain"/>
    <property type="match status" value="1"/>
</dbReference>
<dbReference type="Gene3D" id="3.40.50.300">
    <property type="entry name" value="P-loop containing nucleotide triphosphate hydrolases"/>
    <property type="match status" value="1"/>
</dbReference>
<feature type="domain" description="ABC transporter" evidence="5">
    <location>
        <begin position="50"/>
        <end position="270"/>
    </location>
</feature>
<dbReference type="InterPro" id="IPR029439">
    <property type="entry name" value="Wzt_C"/>
</dbReference>
<dbReference type="Pfam" id="PF14524">
    <property type="entry name" value="Wzt_C"/>
    <property type="match status" value="1"/>
</dbReference>
<dbReference type="InterPro" id="IPR003439">
    <property type="entry name" value="ABC_transporter-like_ATP-bd"/>
</dbReference>
<proteinExistence type="inferred from homology"/>
<reference evidence="6 7" key="1">
    <citation type="journal article" date="2014" name="Genome Announc.">
        <title>Draft Genome Sequences of Marine Flavobacterium Nonlabens Strains NR17, NR24, NR27, NR32, NR33, and Ara13.</title>
        <authorList>
            <person name="Nakanishi M."/>
            <person name="Meirelles P."/>
            <person name="Suzuki R."/>
            <person name="Takatani N."/>
            <person name="Mino S."/>
            <person name="Suda W."/>
            <person name="Oshima K."/>
            <person name="Hattori M."/>
            <person name="Ohkuma M."/>
            <person name="Hosokawa M."/>
            <person name="Miyashita K."/>
            <person name="Thompson F.L."/>
            <person name="Niwa A."/>
            <person name="Sawabe T."/>
            <person name="Sawabe T."/>
        </authorList>
    </citation>
    <scope>NUCLEOTIDE SEQUENCE [LARGE SCALE GENOMIC DNA]</scope>
    <source>
        <strain evidence="7">JCM19275</strain>
    </source>
</reference>
<evidence type="ECO:0000256" key="4">
    <source>
        <dbReference type="ARBA" id="ARBA00022840"/>
    </source>
</evidence>
<sequence>MSEDIILKAQNVSKQYRLGVVGTGTIAHDLNRMWHKIRGKQDPYLKIGAVNDRSATASSNYVWALQDINFEVKRGEILGIIGKNGAGKSTLLKILSRVTSPTTGSIKTKGRIASLLEVGTGMHPELTGRENIFLNGAILGMTKAEIANKIDEIVEFSGCQMYIDTPVKRYSSGMRVRLGFAVAAFLEPDILVVDEVLAVGDAEFQKKAIGKMQDISNTSGRTVLFVSHNMAAVQDLCTRIILLENGRLTFEGNVVEGINKYLNSNQTNLGFIDFFEPQIKLRASFARFEILNSKDLITSNLISGEAFKLKLFFKVTGVIRNPVLSIRISDMNNVNVLTWRSNAFAISPLPKNVKTDFSVVVSPKDIYILNGIYTISIGFSDGKEILDMHMKFIDFEIQIGKFSDKYNSLTKEAGSGSLVFSDSKWEFNV</sequence>